<dbReference type="InterPro" id="IPR009056">
    <property type="entry name" value="Cyt_c-like_dom"/>
</dbReference>
<dbReference type="GO" id="GO:0046872">
    <property type="term" value="F:metal ion binding"/>
    <property type="evidence" value="ECO:0007669"/>
    <property type="project" value="UniProtKB-KW"/>
</dbReference>
<accession>C7RBR2</accession>
<evidence type="ECO:0000256" key="6">
    <source>
        <dbReference type="PROSITE-ProRule" id="PRU00433"/>
    </source>
</evidence>
<keyword evidence="4" id="KW-0249">Electron transport</keyword>
<feature type="domain" description="Cytochrome c" evidence="7">
    <location>
        <begin position="96"/>
        <end position="174"/>
    </location>
</feature>
<dbReference type="EMBL" id="CP001707">
    <property type="protein sequence ID" value="ACV26704.1"/>
    <property type="molecule type" value="Genomic_DNA"/>
</dbReference>
<evidence type="ECO:0000256" key="3">
    <source>
        <dbReference type="ARBA" id="ARBA00022723"/>
    </source>
</evidence>
<proteinExistence type="predicted"/>
<dbReference type="RefSeq" id="WP_012801218.1">
    <property type="nucleotide sequence ID" value="NC_013166.1"/>
</dbReference>
<dbReference type="PROSITE" id="PS51007">
    <property type="entry name" value="CYTC"/>
    <property type="match status" value="1"/>
</dbReference>
<dbReference type="STRING" id="523791.Kkor_1288"/>
<dbReference type="Gene3D" id="1.10.760.10">
    <property type="entry name" value="Cytochrome c-like domain"/>
    <property type="match status" value="1"/>
</dbReference>
<dbReference type="Pfam" id="PF00034">
    <property type="entry name" value="Cytochrom_C"/>
    <property type="match status" value="1"/>
</dbReference>
<dbReference type="GO" id="GO:0009055">
    <property type="term" value="F:electron transfer activity"/>
    <property type="evidence" value="ECO:0007669"/>
    <property type="project" value="InterPro"/>
</dbReference>
<dbReference type="InterPro" id="IPR051811">
    <property type="entry name" value="Cytochrome_c550/c551-like"/>
</dbReference>
<evidence type="ECO:0000256" key="1">
    <source>
        <dbReference type="ARBA" id="ARBA00022448"/>
    </source>
</evidence>
<dbReference type="GO" id="GO:0020037">
    <property type="term" value="F:heme binding"/>
    <property type="evidence" value="ECO:0007669"/>
    <property type="project" value="InterPro"/>
</dbReference>
<keyword evidence="9" id="KW-1185">Reference proteome</keyword>
<keyword evidence="1" id="KW-0813">Transport</keyword>
<evidence type="ECO:0000256" key="5">
    <source>
        <dbReference type="ARBA" id="ARBA00023004"/>
    </source>
</evidence>
<keyword evidence="2 6" id="KW-0349">Heme</keyword>
<dbReference type="InParanoid" id="C7RBR2"/>
<evidence type="ECO:0000313" key="9">
    <source>
        <dbReference type="Proteomes" id="UP000001231"/>
    </source>
</evidence>
<protein>
    <recommendedName>
        <fullName evidence="7">Cytochrome c domain-containing protein</fullName>
    </recommendedName>
</protein>
<evidence type="ECO:0000256" key="2">
    <source>
        <dbReference type="ARBA" id="ARBA00022617"/>
    </source>
</evidence>
<dbReference type="InterPro" id="IPR036909">
    <property type="entry name" value="Cyt_c-like_dom_sf"/>
</dbReference>
<keyword evidence="3 6" id="KW-0479">Metal-binding</keyword>
<dbReference type="PANTHER" id="PTHR37823">
    <property type="entry name" value="CYTOCHROME C-553-LIKE"/>
    <property type="match status" value="1"/>
</dbReference>
<keyword evidence="5 6" id="KW-0408">Iron</keyword>
<sequence>MNFAKLFFTVTFAVISIQAHGVEVGSGAEIYNDNCARCHNPRPIQEFTGADWSVIVPHMREKGHLTGEEARVLEKYIQDMLEPSESASQKSESALDELPDGRTLVSRFGCMGCHSFDGSGGSIGPALDNIVAQRGKDFVKAKLKNPQFNNPASAMPRISLSEEQIESIIEYLEK</sequence>
<reference evidence="8 9" key="1">
    <citation type="journal article" date="2009" name="Stand. Genomic Sci.">
        <title>Complete genome sequence of Kangiella koreensis type strain (SW-125).</title>
        <authorList>
            <person name="Han C."/>
            <person name="Sikorski J."/>
            <person name="Lapidus A."/>
            <person name="Nolan M."/>
            <person name="Glavina Del Rio T."/>
            <person name="Tice H."/>
            <person name="Cheng J.F."/>
            <person name="Lucas S."/>
            <person name="Chen F."/>
            <person name="Copeland A."/>
            <person name="Ivanova N."/>
            <person name="Mavromatis K."/>
            <person name="Ovchinnikova G."/>
            <person name="Pati A."/>
            <person name="Bruce D."/>
            <person name="Goodwin L."/>
            <person name="Pitluck S."/>
            <person name="Chen A."/>
            <person name="Palaniappan K."/>
            <person name="Land M."/>
            <person name="Hauser L."/>
            <person name="Chang Y.J."/>
            <person name="Jeffries C.D."/>
            <person name="Chain P."/>
            <person name="Saunders E."/>
            <person name="Brettin T."/>
            <person name="Goker M."/>
            <person name="Tindall B.J."/>
            <person name="Bristow J."/>
            <person name="Eisen J.A."/>
            <person name="Markowitz V."/>
            <person name="Hugenholtz P."/>
            <person name="Kyrpides N.C."/>
            <person name="Klenk H.P."/>
            <person name="Detter J.C."/>
        </authorList>
    </citation>
    <scope>NUCLEOTIDE SEQUENCE [LARGE SCALE GENOMIC DNA]</scope>
    <source>
        <strain evidence="9">DSM 16069 / KCTC 12182 / SW-125</strain>
    </source>
</reference>
<dbReference type="Proteomes" id="UP000001231">
    <property type="component" value="Chromosome"/>
</dbReference>
<dbReference type="HOGENOM" id="CLU_1523054_0_0_6"/>
<dbReference type="KEGG" id="kko:Kkor_1288"/>
<evidence type="ECO:0000256" key="4">
    <source>
        <dbReference type="ARBA" id="ARBA00022982"/>
    </source>
</evidence>
<dbReference type="SUPFAM" id="SSF46626">
    <property type="entry name" value="Cytochrome c"/>
    <property type="match status" value="2"/>
</dbReference>
<dbReference type="AlphaFoldDB" id="C7RBR2"/>
<organism evidence="8 9">
    <name type="scientific">Kangiella koreensis (strain DSM 16069 / JCM 12317 / KCTC 12182 / SW-125)</name>
    <dbReference type="NCBI Taxonomy" id="523791"/>
    <lineage>
        <taxon>Bacteria</taxon>
        <taxon>Pseudomonadati</taxon>
        <taxon>Pseudomonadota</taxon>
        <taxon>Gammaproteobacteria</taxon>
        <taxon>Kangiellales</taxon>
        <taxon>Kangiellaceae</taxon>
        <taxon>Kangiella</taxon>
    </lineage>
</organism>
<evidence type="ECO:0000313" key="8">
    <source>
        <dbReference type="EMBL" id="ACV26704.1"/>
    </source>
</evidence>
<dbReference type="eggNOG" id="COG2010">
    <property type="taxonomic scope" value="Bacteria"/>
</dbReference>
<evidence type="ECO:0000259" key="7">
    <source>
        <dbReference type="PROSITE" id="PS51007"/>
    </source>
</evidence>
<name>C7RBR2_KANKD</name>
<gene>
    <name evidence="8" type="ordered locus">Kkor_1288</name>
</gene>